<dbReference type="InterPro" id="IPR017896">
    <property type="entry name" value="4Fe4S_Fe-S-bd"/>
</dbReference>
<evidence type="ECO:0000256" key="6">
    <source>
        <dbReference type="ARBA" id="ARBA00023014"/>
    </source>
</evidence>
<evidence type="ECO:0000313" key="11">
    <source>
        <dbReference type="Proteomes" id="UP001500683"/>
    </source>
</evidence>
<keyword evidence="5 8" id="KW-0408">Iron</keyword>
<comment type="function">
    <text evidence="8">Ferredoxins are iron-sulfur proteins that transfer electrons in a wide variety of metabolic reactions.</text>
</comment>
<reference evidence="11" key="1">
    <citation type="journal article" date="2019" name="Int. J. Syst. Evol. Microbiol.">
        <title>The Global Catalogue of Microorganisms (GCM) 10K type strain sequencing project: providing services to taxonomists for standard genome sequencing and annotation.</title>
        <authorList>
            <consortium name="The Broad Institute Genomics Platform"/>
            <consortium name="The Broad Institute Genome Sequencing Center for Infectious Disease"/>
            <person name="Wu L."/>
            <person name="Ma J."/>
        </authorList>
    </citation>
    <scope>NUCLEOTIDE SEQUENCE [LARGE SCALE GENOMIC DNA]</scope>
    <source>
        <strain evidence="11">JCM 16702</strain>
    </source>
</reference>
<evidence type="ECO:0000256" key="7">
    <source>
        <dbReference type="ARBA" id="ARBA00023291"/>
    </source>
</evidence>
<dbReference type="PANTHER" id="PTHR36923">
    <property type="entry name" value="FERREDOXIN"/>
    <property type="match status" value="1"/>
</dbReference>
<dbReference type="InterPro" id="IPR051269">
    <property type="entry name" value="Fe-S_cluster_ET"/>
</dbReference>
<organism evidence="10 11">
    <name type="scientific">Actinomadura miaoliensis</name>
    <dbReference type="NCBI Taxonomy" id="430685"/>
    <lineage>
        <taxon>Bacteria</taxon>
        <taxon>Bacillati</taxon>
        <taxon>Actinomycetota</taxon>
        <taxon>Actinomycetes</taxon>
        <taxon>Streptosporangiales</taxon>
        <taxon>Thermomonosporaceae</taxon>
        <taxon>Actinomadura</taxon>
    </lineage>
</organism>
<evidence type="ECO:0000256" key="5">
    <source>
        <dbReference type="ARBA" id="ARBA00023004"/>
    </source>
</evidence>
<dbReference type="Gene3D" id="3.30.70.20">
    <property type="match status" value="1"/>
</dbReference>
<dbReference type="SUPFAM" id="SSF54862">
    <property type="entry name" value="4Fe-4S ferredoxins"/>
    <property type="match status" value="1"/>
</dbReference>
<keyword evidence="6 8" id="KW-0411">Iron-sulfur</keyword>
<evidence type="ECO:0000256" key="1">
    <source>
        <dbReference type="ARBA" id="ARBA00001927"/>
    </source>
</evidence>
<keyword evidence="7" id="KW-0003">3Fe-4S</keyword>
<dbReference type="Proteomes" id="UP001500683">
    <property type="component" value="Unassembled WGS sequence"/>
</dbReference>
<dbReference type="PROSITE" id="PS51379">
    <property type="entry name" value="4FE4S_FER_2"/>
    <property type="match status" value="1"/>
</dbReference>
<keyword evidence="11" id="KW-1185">Reference proteome</keyword>
<gene>
    <name evidence="10" type="ORF">GCM10022214_06190</name>
</gene>
<evidence type="ECO:0000256" key="8">
    <source>
        <dbReference type="RuleBase" id="RU368020"/>
    </source>
</evidence>
<proteinExistence type="predicted"/>
<evidence type="ECO:0000259" key="9">
    <source>
        <dbReference type="PROSITE" id="PS51379"/>
    </source>
</evidence>
<keyword evidence="3 8" id="KW-0479">Metal-binding</keyword>
<sequence length="63" mass="6493">MSISADRDRCIGSGQCLLSAPHVFDSDDEGLVVVVEPGHTGDPAVREAAALCPVRAITVTGET</sequence>
<dbReference type="PRINTS" id="PR00352">
    <property type="entry name" value="3FE4SFRDOXIN"/>
</dbReference>
<evidence type="ECO:0000256" key="4">
    <source>
        <dbReference type="ARBA" id="ARBA00022982"/>
    </source>
</evidence>
<dbReference type="Pfam" id="PF13370">
    <property type="entry name" value="Fer4_13"/>
    <property type="match status" value="1"/>
</dbReference>
<accession>A0ABP7V0Z2</accession>
<evidence type="ECO:0000256" key="3">
    <source>
        <dbReference type="ARBA" id="ARBA00022723"/>
    </source>
</evidence>
<dbReference type="InterPro" id="IPR001080">
    <property type="entry name" value="3Fe4S_ferredoxin"/>
</dbReference>
<evidence type="ECO:0000256" key="2">
    <source>
        <dbReference type="ARBA" id="ARBA00022448"/>
    </source>
</evidence>
<dbReference type="EMBL" id="BAAAZG010000001">
    <property type="protein sequence ID" value="GAA4057109.1"/>
    <property type="molecule type" value="Genomic_DNA"/>
</dbReference>
<protein>
    <recommendedName>
        <fullName evidence="8">Ferredoxin</fullName>
    </recommendedName>
</protein>
<comment type="cofactor">
    <cofactor evidence="1">
        <name>[3Fe-4S] cluster</name>
        <dbReference type="ChEBI" id="CHEBI:21137"/>
    </cofactor>
</comment>
<comment type="caution">
    <text evidence="10">The sequence shown here is derived from an EMBL/GenBank/DDBJ whole genome shotgun (WGS) entry which is preliminary data.</text>
</comment>
<keyword evidence="4 8" id="KW-0249">Electron transport</keyword>
<dbReference type="RefSeq" id="WP_344941054.1">
    <property type="nucleotide sequence ID" value="NZ_BAAAZG010000001.1"/>
</dbReference>
<keyword evidence="2 8" id="KW-0813">Transport</keyword>
<feature type="domain" description="4Fe-4S ferredoxin-type" evidence="9">
    <location>
        <begin position="1"/>
        <end position="29"/>
    </location>
</feature>
<dbReference type="PANTHER" id="PTHR36923:SF3">
    <property type="entry name" value="FERREDOXIN"/>
    <property type="match status" value="1"/>
</dbReference>
<name>A0ABP7V0Z2_9ACTN</name>
<evidence type="ECO:0000313" key="10">
    <source>
        <dbReference type="EMBL" id="GAA4057109.1"/>
    </source>
</evidence>